<protein>
    <recommendedName>
        <fullName evidence="4">Glycosyl hydrolase family 32 N-terminal domain-containing protein</fullName>
    </recommendedName>
</protein>
<gene>
    <name evidence="5" type="ORF">V6N11_009595</name>
</gene>
<dbReference type="PANTHER" id="PTHR31953">
    <property type="entry name" value="BETA-FRUCTOFURANOSIDASE, INSOLUBLE ISOENZYME CWINV1-RELATED"/>
    <property type="match status" value="1"/>
</dbReference>
<evidence type="ECO:0000313" key="5">
    <source>
        <dbReference type="EMBL" id="KAK8983811.1"/>
    </source>
</evidence>
<evidence type="ECO:0000256" key="2">
    <source>
        <dbReference type="ARBA" id="ARBA00022801"/>
    </source>
</evidence>
<evidence type="ECO:0000256" key="3">
    <source>
        <dbReference type="ARBA" id="ARBA00023295"/>
    </source>
</evidence>
<comment type="caution">
    <text evidence="5">The sequence shown here is derived from an EMBL/GenBank/DDBJ whole genome shotgun (WGS) entry which is preliminary data.</text>
</comment>
<evidence type="ECO:0000313" key="6">
    <source>
        <dbReference type="Proteomes" id="UP001396334"/>
    </source>
</evidence>
<dbReference type="SUPFAM" id="SSF75005">
    <property type="entry name" value="Arabinanase/levansucrase/invertase"/>
    <property type="match status" value="1"/>
</dbReference>
<dbReference type="InterPro" id="IPR023296">
    <property type="entry name" value="Glyco_hydro_beta-prop_sf"/>
</dbReference>
<dbReference type="Pfam" id="PF00251">
    <property type="entry name" value="Glyco_hydro_32N"/>
    <property type="match status" value="1"/>
</dbReference>
<keyword evidence="6" id="KW-1185">Reference proteome</keyword>
<accession>A0ABR2P5U3</accession>
<dbReference type="InterPro" id="IPR013148">
    <property type="entry name" value="Glyco_hydro_32_N"/>
</dbReference>
<name>A0ABR2P5U3_9ROSI</name>
<proteinExistence type="inferred from homology"/>
<dbReference type="EMBL" id="JBBPBN010000079">
    <property type="protein sequence ID" value="KAK8983811.1"/>
    <property type="molecule type" value="Genomic_DNA"/>
</dbReference>
<organism evidence="5 6">
    <name type="scientific">Hibiscus sabdariffa</name>
    <name type="common">roselle</name>
    <dbReference type="NCBI Taxonomy" id="183260"/>
    <lineage>
        <taxon>Eukaryota</taxon>
        <taxon>Viridiplantae</taxon>
        <taxon>Streptophyta</taxon>
        <taxon>Embryophyta</taxon>
        <taxon>Tracheophyta</taxon>
        <taxon>Spermatophyta</taxon>
        <taxon>Magnoliopsida</taxon>
        <taxon>eudicotyledons</taxon>
        <taxon>Gunneridae</taxon>
        <taxon>Pentapetalae</taxon>
        <taxon>rosids</taxon>
        <taxon>malvids</taxon>
        <taxon>Malvales</taxon>
        <taxon>Malvaceae</taxon>
        <taxon>Malvoideae</taxon>
        <taxon>Hibiscus</taxon>
    </lineage>
</organism>
<keyword evidence="2" id="KW-0378">Hydrolase</keyword>
<comment type="similarity">
    <text evidence="1">Belongs to the glycosyl hydrolase 32 family.</text>
</comment>
<dbReference type="InterPro" id="IPR001362">
    <property type="entry name" value="Glyco_hydro_32"/>
</dbReference>
<keyword evidence="3" id="KW-0326">Glycosidase</keyword>
<feature type="domain" description="Glycosyl hydrolase family 32 N-terminal" evidence="4">
    <location>
        <begin position="13"/>
        <end position="104"/>
    </location>
</feature>
<dbReference type="Gene3D" id="2.115.10.20">
    <property type="entry name" value="Glycosyl hydrolase domain, family 43"/>
    <property type="match status" value="1"/>
</dbReference>
<dbReference type="SMART" id="SM00640">
    <property type="entry name" value="Glyco_32"/>
    <property type="match status" value="1"/>
</dbReference>
<dbReference type="Proteomes" id="UP001396334">
    <property type="component" value="Unassembled WGS sequence"/>
</dbReference>
<evidence type="ECO:0000259" key="4">
    <source>
        <dbReference type="Pfam" id="PF00251"/>
    </source>
</evidence>
<dbReference type="Gene3D" id="2.60.120.560">
    <property type="entry name" value="Exo-inulinase, domain 1"/>
    <property type="match status" value="1"/>
</dbReference>
<sequence length="235" mass="25788">MSLLSLNCSNLLSVDFRNPATTLLTSKGKWRITIGSKINKTGIALVYDTDFINYGMLDGLLYAVPATGMWECVDFFLVSKTENSGLETSVDGPGAKHVVKASFDNNRMIPMPLVLIKIRMVHRFRNPDQPQIDVGVGLRYDYGYSMLPRHSMIKTRREESELEIDNKALEKAIGSSNASLNCKTGSGAAERGASGPFGLLVLADESLSEQTSVYFYIAKGSDGNLNTYFCSDQSC</sequence>
<evidence type="ECO:0000256" key="1">
    <source>
        <dbReference type="ARBA" id="ARBA00009902"/>
    </source>
</evidence>
<reference evidence="5 6" key="1">
    <citation type="journal article" date="2024" name="G3 (Bethesda)">
        <title>Genome assembly of Hibiscus sabdariffa L. provides insights into metabolisms of medicinal natural products.</title>
        <authorList>
            <person name="Kim T."/>
        </authorList>
    </citation>
    <scope>NUCLEOTIDE SEQUENCE [LARGE SCALE GENOMIC DNA]</scope>
    <source>
        <strain evidence="5">TK-2024</strain>
        <tissue evidence="5">Old leaves</tissue>
    </source>
</reference>
<dbReference type="InterPro" id="IPR050551">
    <property type="entry name" value="Fructan_Metab_Enzymes"/>
</dbReference>